<dbReference type="AlphaFoldDB" id="A0A9P7H829"/>
<keyword evidence="3 6" id="KW-1133">Transmembrane helix</keyword>
<gene>
    <name evidence="8" type="ORF">KAF25_003649</name>
</gene>
<proteinExistence type="inferred from homology"/>
<feature type="transmembrane region" description="Helical" evidence="6">
    <location>
        <begin position="167"/>
        <end position="189"/>
    </location>
</feature>
<dbReference type="Pfam" id="PF20684">
    <property type="entry name" value="Fung_rhodopsin"/>
    <property type="match status" value="1"/>
</dbReference>
<dbReference type="Proteomes" id="UP000782241">
    <property type="component" value="Unassembled WGS sequence"/>
</dbReference>
<evidence type="ECO:0000313" key="9">
    <source>
        <dbReference type="Proteomes" id="UP000782241"/>
    </source>
</evidence>
<reference evidence="8" key="1">
    <citation type="submission" date="2021-04" db="EMBL/GenBank/DDBJ databases">
        <title>Draft genome of Fusarium avenaceum strain F156N33, isolated from an atmospheric sample in Virginia.</title>
        <authorList>
            <person name="Yang S."/>
            <person name="Vinatzer B.A."/>
            <person name="Coleman J."/>
        </authorList>
    </citation>
    <scope>NUCLEOTIDE SEQUENCE</scope>
    <source>
        <strain evidence="8">F156N33</strain>
    </source>
</reference>
<evidence type="ECO:0000256" key="6">
    <source>
        <dbReference type="SAM" id="Phobius"/>
    </source>
</evidence>
<accession>A0A9P7H829</accession>
<dbReference type="InterPro" id="IPR049326">
    <property type="entry name" value="Rhodopsin_dom_fungi"/>
</dbReference>
<organism evidence="8 9">
    <name type="scientific">Fusarium avenaceum</name>
    <dbReference type="NCBI Taxonomy" id="40199"/>
    <lineage>
        <taxon>Eukaryota</taxon>
        <taxon>Fungi</taxon>
        <taxon>Dikarya</taxon>
        <taxon>Ascomycota</taxon>
        <taxon>Pezizomycotina</taxon>
        <taxon>Sordariomycetes</taxon>
        <taxon>Hypocreomycetidae</taxon>
        <taxon>Hypocreales</taxon>
        <taxon>Nectriaceae</taxon>
        <taxon>Fusarium</taxon>
        <taxon>Fusarium tricinctum species complex</taxon>
    </lineage>
</organism>
<dbReference type="PANTHER" id="PTHR33048">
    <property type="entry name" value="PTH11-LIKE INTEGRAL MEMBRANE PROTEIN (AFU_ORTHOLOGUE AFUA_5G11245)"/>
    <property type="match status" value="1"/>
</dbReference>
<feature type="transmembrane region" description="Helical" evidence="6">
    <location>
        <begin position="89"/>
        <end position="112"/>
    </location>
</feature>
<evidence type="ECO:0000259" key="7">
    <source>
        <dbReference type="Pfam" id="PF20684"/>
    </source>
</evidence>
<sequence length="421" mass="47461">MCTTVCAPSFQKCEQRWPGHPRYVQECRLRTECTRVRQYGLLAERRIAWVCSLQLAVHCISHSSSVEFQSFVTSICNIPSGDHRQEYRVIIIVFTALSFVFVVLRVVTRLFIKTSWGADDTWAVMSFLTMVPTTAFVLFAIDCGFGSLAAIYREGNQSFGRLFKSLFLWQILFISGLGAVKTSILFFYLRIFPSERFRKAVWVTIWFNIITTSTILILNFTVGRSVQLVWRGGQNLDASIKTYGVGIKIGFAHSAVNLALDIWMLILPMTQLYNLGLRRHKKIRVMSMFGMGVLLLVVSLVRMVMQIKVLPNPSEADSSIHLIIILGSIELYVGIVVACGPSIRQLLQHCLSRKKPSSSQMSDKPVFIDRSLVPIKDGDDEPRTLRSDGVMTTTTISSTQTIKGKVIEMDVVKRQDAGRIV</sequence>
<keyword evidence="2 6" id="KW-0812">Transmembrane</keyword>
<feature type="transmembrane region" description="Helical" evidence="6">
    <location>
        <begin position="124"/>
        <end position="152"/>
    </location>
</feature>
<dbReference type="GO" id="GO:0016020">
    <property type="term" value="C:membrane"/>
    <property type="evidence" value="ECO:0007669"/>
    <property type="project" value="UniProtKB-SubCell"/>
</dbReference>
<protein>
    <recommendedName>
        <fullName evidence="7">Rhodopsin domain-containing protein</fullName>
    </recommendedName>
</protein>
<feature type="transmembrane region" description="Helical" evidence="6">
    <location>
        <begin position="319"/>
        <end position="343"/>
    </location>
</feature>
<comment type="subcellular location">
    <subcellularLocation>
        <location evidence="1">Membrane</location>
        <topology evidence="1">Multi-pass membrane protein</topology>
    </subcellularLocation>
</comment>
<evidence type="ECO:0000256" key="3">
    <source>
        <dbReference type="ARBA" id="ARBA00022989"/>
    </source>
</evidence>
<evidence type="ECO:0000256" key="4">
    <source>
        <dbReference type="ARBA" id="ARBA00023136"/>
    </source>
</evidence>
<name>A0A9P7H829_9HYPO</name>
<dbReference type="EMBL" id="JAGPUO010000010">
    <property type="protein sequence ID" value="KAG5660127.1"/>
    <property type="molecule type" value="Genomic_DNA"/>
</dbReference>
<feature type="domain" description="Rhodopsin" evidence="7">
    <location>
        <begin position="104"/>
        <end position="348"/>
    </location>
</feature>
<evidence type="ECO:0000313" key="8">
    <source>
        <dbReference type="EMBL" id="KAG5660127.1"/>
    </source>
</evidence>
<evidence type="ECO:0000256" key="2">
    <source>
        <dbReference type="ARBA" id="ARBA00022692"/>
    </source>
</evidence>
<feature type="transmembrane region" description="Helical" evidence="6">
    <location>
        <begin position="288"/>
        <end position="307"/>
    </location>
</feature>
<feature type="transmembrane region" description="Helical" evidence="6">
    <location>
        <begin position="201"/>
        <end position="222"/>
    </location>
</feature>
<comment type="similarity">
    <text evidence="5">Belongs to the SAT4 family.</text>
</comment>
<evidence type="ECO:0000256" key="5">
    <source>
        <dbReference type="ARBA" id="ARBA00038359"/>
    </source>
</evidence>
<keyword evidence="4 6" id="KW-0472">Membrane</keyword>
<evidence type="ECO:0000256" key="1">
    <source>
        <dbReference type="ARBA" id="ARBA00004141"/>
    </source>
</evidence>
<dbReference type="InterPro" id="IPR052337">
    <property type="entry name" value="SAT4-like"/>
</dbReference>
<comment type="caution">
    <text evidence="8">The sequence shown here is derived from an EMBL/GenBank/DDBJ whole genome shotgun (WGS) entry which is preliminary data.</text>
</comment>
<keyword evidence="9" id="KW-1185">Reference proteome</keyword>
<dbReference type="PANTHER" id="PTHR33048:SF47">
    <property type="entry name" value="INTEGRAL MEMBRANE PROTEIN-RELATED"/>
    <property type="match status" value="1"/>
</dbReference>